<keyword evidence="3 4" id="KW-0964">Secreted</keyword>
<keyword evidence="4" id="KW-0052">Apoplast</keyword>
<protein>
    <recommendedName>
        <fullName evidence="4">Dirigent protein</fullName>
    </recommendedName>
</protein>
<evidence type="ECO:0000256" key="4">
    <source>
        <dbReference type="RuleBase" id="RU363099"/>
    </source>
</evidence>
<organism evidence="5 6">
    <name type="scientific">Gossypium raimondii</name>
    <name type="common">Peruvian cotton</name>
    <name type="synonym">Gossypium klotzschianum subsp. raimondii</name>
    <dbReference type="NCBI Taxonomy" id="29730"/>
    <lineage>
        <taxon>Eukaryota</taxon>
        <taxon>Viridiplantae</taxon>
        <taxon>Streptophyta</taxon>
        <taxon>Embryophyta</taxon>
        <taxon>Tracheophyta</taxon>
        <taxon>Spermatophyta</taxon>
        <taxon>Magnoliopsida</taxon>
        <taxon>eudicotyledons</taxon>
        <taxon>Gunneridae</taxon>
        <taxon>Pentapetalae</taxon>
        <taxon>rosids</taxon>
        <taxon>malvids</taxon>
        <taxon>Malvales</taxon>
        <taxon>Malvaceae</taxon>
        <taxon>Malvoideae</taxon>
        <taxon>Gossypium</taxon>
    </lineage>
</organism>
<evidence type="ECO:0000256" key="3">
    <source>
        <dbReference type="ARBA" id="ARBA00022525"/>
    </source>
</evidence>
<dbReference type="Pfam" id="PF03018">
    <property type="entry name" value="Dirigent"/>
    <property type="match status" value="1"/>
</dbReference>
<sequence length="185" mass="20315">MRGTYMLVWILIICLSQVAVQSQYYSKSLPYHPKPVKVTNLHFFLHETLGSENPTAVVIAQANIPSNHNNSSVPFATLYALDDPLKIGSEHDSEVIGNAQGLTVYAGTNTTDAVMYVDFGFTTGKFKGSSISIFSRNPTGEIEREVAVIGGRGQFKMATGFALLKAYFINATNVIIEYNVTVIHY</sequence>
<comment type="function">
    <text evidence="4">Dirigent proteins impart stereoselectivity on the phenoxy radical-coupling reaction, yielding optically active lignans from two molecules of coniferyl alcohol in the biosynthesis of lignans, flavonolignans, and alkaloids and thus plays a central role in plant secondary metabolism.</text>
</comment>
<dbReference type="InterPro" id="IPR004265">
    <property type="entry name" value="Dirigent"/>
</dbReference>
<dbReference type="Proteomes" id="UP000032304">
    <property type="component" value="Chromosome 11"/>
</dbReference>
<dbReference type="InterPro" id="IPR044859">
    <property type="entry name" value="Allene_oxi_cyc_Dirigent"/>
</dbReference>
<comment type="subunit">
    <text evidence="2 4">Homodimer.</text>
</comment>
<dbReference type="PANTHER" id="PTHR21495">
    <property type="entry name" value="NUCLEOPORIN-RELATED"/>
    <property type="match status" value="1"/>
</dbReference>
<dbReference type="OrthoDB" id="941187at2759"/>
<dbReference type="GO" id="GO:0048046">
    <property type="term" value="C:apoplast"/>
    <property type="evidence" value="ECO:0007669"/>
    <property type="project" value="UniProtKB-SubCell"/>
</dbReference>
<evidence type="ECO:0000313" key="6">
    <source>
        <dbReference type="Proteomes" id="UP000032304"/>
    </source>
</evidence>
<reference evidence="5 6" key="1">
    <citation type="journal article" date="2012" name="Nature">
        <title>Repeated polyploidization of Gossypium genomes and the evolution of spinnable cotton fibres.</title>
        <authorList>
            <person name="Paterson A.H."/>
            <person name="Wendel J.F."/>
            <person name="Gundlach H."/>
            <person name="Guo H."/>
            <person name="Jenkins J."/>
            <person name="Jin D."/>
            <person name="Llewellyn D."/>
            <person name="Showmaker K.C."/>
            <person name="Shu S."/>
            <person name="Udall J."/>
            <person name="Yoo M.J."/>
            <person name="Byers R."/>
            <person name="Chen W."/>
            <person name="Doron-Faigenboim A."/>
            <person name="Duke M.V."/>
            <person name="Gong L."/>
            <person name="Grimwood J."/>
            <person name="Grover C."/>
            <person name="Grupp K."/>
            <person name="Hu G."/>
            <person name="Lee T.H."/>
            <person name="Li J."/>
            <person name="Lin L."/>
            <person name="Liu T."/>
            <person name="Marler B.S."/>
            <person name="Page J.T."/>
            <person name="Roberts A.W."/>
            <person name="Romanel E."/>
            <person name="Sanders W.S."/>
            <person name="Szadkowski E."/>
            <person name="Tan X."/>
            <person name="Tang H."/>
            <person name="Xu C."/>
            <person name="Wang J."/>
            <person name="Wang Z."/>
            <person name="Zhang D."/>
            <person name="Zhang L."/>
            <person name="Ashrafi H."/>
            <person name="Bedon F."/>
            <person name="Bowers J.E."/>
            <person name="Brubaker C.L."/>
            <person name="Chee P.W."/>
            <person name="Das S."/>
            <person name="Gingle A.R."/>
            <person name="Haigler C.H."/>
            <person name="Harker D."/>
            <person name="Hoffmann L.V."/>
            <person name="Hovav R."/>
            <person name="Jones D.C."/>
            <person name="Lemke C."/>
            <person name="Mansoor S."/>
            <person name="ur Rahman M."/>
            <person name="Rainville L.N."/>
            <person name="Rambani A."/>
            <person name="Reddy U.K."/>
            <person name="Rong J.K."/>
            <person name="Saranga Y."/>
            <person name="Scheffler B.E."/>
            <person name="Scheffler J.A."/>
            <person name="Stelly D.M."/>
            <person name="Triplett B.A."/>
            <person name="Van Deynze A."/>
            <person name="Vaslin M.F."/>
            <person name="Waghmare V.N."/>
            <person name="Walford S.A."/>
            <person name="Wright R.J."/>
            <person name="Zaki E.A."/>
            <person name="Zhang T."/>
            <person name="Dennis E.S."/>
            <person name="Mayer K.F."/>
            <person name="Peterson D.G."/>
            <person name="Rokhsar D.S."/>
            <person name="Wang X."/>
            <person name="Schmutz J."/>
        </authorList>
    </citation>
    <scope>NUCLEOTIDE SEQUENCE [LARGE SCALE GENOMIC DNA]</scope>
</reference>
<dbReference type="KEGG" id="gra:105775209"/>
<evidence type="ECO:0000256" key="1">
    <source>
        <dbReference type="ARBA" id="ARBA00010746"/>
    </source>
</evidence>
<dbReference type="AlphaFoldDB" id="A0A0D2RSV4"/>
<keyword evidence="4" id="KW-0732">Signal</keyword>
<dbReference type="GO" id="GO:0009699">
    <property type="term" value="P:phenylpropanoid biosynthetic process"/>
    <property type="evidence" value="ECO:0007669"/>
    <property type="project" value="UniProtKB-ARBA"/>
</dbReference>
<dbReference type="Gene3D" id="2.40.480.10">
    <property type="entry name" value="Allene oxide cyclase-like"/>
    <property type="match status" value="1"/>
</dbReference>
<feature type="signal peptide" evidence="4">
    <location>
        <begin position="1"/>
        <end position="22"/>
    </location>
</feature>
<gene>
    <name evidence="5" type="ORF">B456_011G281500</name>
</gene>
<comment type="subcellular location">
    <subcellularLocation>
        <location evidence="4">Secreted</location>
        <location evidence="4">Extracellular space</location>
        <location evidence="4">Apoplast</location>
    </subcellularLocation>
</comment>
<feature type="chain" id="PRO_5008190638" description="Dirigent protein" evidence="4">
    <location>
        <begin position="23"/>
        <end position="185"/>
    </location>
</feature>
<name>A0A0D2RSV4_GOSRA</name>
<dbReference type="STRING" id="29730.A0A0D2RSV4"/>
<keyword evidence="6" id="KW-1185">Reference proteome</keyword>
<evidence type="ECO:0000256" key="2">
    <source>
        <dbReference type="ARBA" id="ARBA00011738"/>
    </source>
</evidence>
<evidence type="ECO:0000313" key="5">
    <source>
        <dbReference type="EMBL" id="KJB73822.1"/>
    </source>
</evidence>
<dbReference type="Gramene" id="KJB73822">
    <property type="protein sequence ID" value="KJB73822"/>
    <property type="gene ID" value="B456_011G281500"/>
</dbReference>
<dbReference type="eggNOG" id="ENOG502SMHG">
    <property type="taxonomic scope" value="Eukaryota"/>
</dbReference>
<comment type="similarity">
    <text evidence="1 4">Belongs to the plant dirigent protein family.</text>
</comment>
<accession>A0A0D2RSV4</accession>
<dbReference type="EMBL" id="CM001750">
    <property type="protein sequence ID" value="KJB73822.1"/>
    <property type="molecule type" value="Genomic_DNA"/>
</dbReference>
<proteinExistence type="inferred from homology"/>